<dbReference type="GO" id="GO:0005524">
    <property type="term" value="F:ATP binding"/>
    <property type="evidence" value="ECO:0007669"/>
    <property type="project" value="UniProtKB-KW"/>
</dbReference>
<dbReference type="Proteomes" id="UP000308891">
    <property type="component" value="Unassembled WGS sequence"/>
</dbReference>
<gene>
    <name evidence="6" type="ORF">E5K04_06990</name>
</gene>
<dbReference type="EMBL" id="STGJ01000006">
    <property type="protein sequence ID" value="TIC83759.1"/>
    <property type="molecule type" value="Genomic_DNA"/>
</dbReference>
<proteinExistence type="inferred from homology"/>
<dbReference type="Gene3D" id="3.30.300.30">
    <property type="match status" value="1"/>
</dbReference>
<dbReference type="Pfam" id="PF00501">
    <property type="entry name" value="AMP-binding"/>
    <property type="match status" value="1"/>
</dbReference>
<dbReference type="GO" id="GO:0030729">
    <property type="term" value="F:acetoacetate-CoA ligase activity"/>
    <property type="evidence" value="ECO:0007669"/>
    <property type="project" value="UniProtKB-EC"/>
</dbReference>
<sequence length="651" mass="70060">MTDTPLWTPRAERADASHLAAFTRLMRAKSGQALPEYPSLWRLSVEKPALFWGAVWDYTGLIGDRQGPALAGSGRFLETRFFPEATLNYAENLLAAPDTRLAIRFLQETGDETTLTRAGLSALVSRLQQAMREAGVKAGDRVAGLVANQPETIAAMLATASLGAIWTSCSTDFGVDGCVERFGQTTPKLLFCSDSVLYGGKRVELAARAADIAARLPSLARVVVLPCAGDAAEAAAHIAGAVPLDAFIAPFAAASPAFTRVPFDHPLFILYSSGTTGAPKCIVHGHGGTLLQHLKEHQLHADLHAGDTLFYYTTCGWMMWNWLASALASGATLMCYEGSPFAEHGQRLWRWAEHAGCTHFGTSARYLDALAQSGLAPREHWPLSRLRVLMSTGSPLSAERFGWVYRHIKADLNLASISGGTDIVSCFALGNPTLPVWAGELQCAGLGMAIDVVDDAGHSVTGSKGELVCRRPFPSMPVGFWNDPGQARYRKAYFSRFAGLWAHGDYAEQTRHGGLVIHGRSDAVLNPGGVRIGTAEIYRQLDGVGEVLESIAIGQKWHGDERVVLFVRLRAGAKLDDALVHRIRTQIREGASPRHVPSRIVAVGDLPRTLSGKLVELAVKNVVHGEAVANVGALANPEALALFRDLPELSI</sequence>
<keyword evidence="3" id="KW-0547">Nucleotide-binding</keyword>
<reference evidence="6 7" key="1">
    <citation type="submission" date="2019-04" db="EMBL/GenBank/DDBJ databases">
        <title>Crenobacter sp. nov.</title>
        <authorList>
            <person name="Shi S."/>
        </authorList>
    </citation>
    <scope>NUCLEOTIDE SEQUENCE [LARGE SCALE GENOMIC DNA]</scope>
    <source>
        <strain evidence="6 7">GY 70310</strain>
    </source>
</reference>
<dbReference type="InterPro" id="IPR000873">
    <property type="entry name" value="AMP-dep_synth/lig_dom"/>
</dbReference>
<accession>A0A4T0UXB1</accession>
<protein>
    <submittedName>
        <fullName evidence="6">Acetoacetate--CoA ligase</fullName>
        <ecNumber evidence="6">6.2.1.16</ecNumber>
    </submittedName>
</protein>
<dbReference type="InterPro" id="IPR042099">
    <property type="entry name" value="ANL_N_sf"/>
</dbReference>
<dbReference type="PANTHER" id="PTHR42921:SF1">
    <property type="entry name" value="ACETOACETYL-COA SYNTHETASE"/>
    <property type="match status" value="1"/>
</dbReference>
<feature type="domain" description="AMP-dependent synthetase/ligase" evidence="5">
    <location>
        <begin position="100"/>
        <end position="472"/>
    </location>
</feature>
<dbReference type="Gene3D" id="3.40.50.12780">
    <property type="entry name" value="N-terminal domain of ligase-like"/>
    <property type="match status" value="1"/>
</dbReference>
<dbReference type="RefSeq" id="WP_136552368.1">
    <property type="nucleotide sequence ID" value="NZ_STGJ01000006.1"/>
</dbReference>
<dbReference type="PROSITE" id="PS00455">
    <property type="entry name" value="AMP_BINDING"/>
    <property type="match status" value="1"/>
</dbReference>
<keyword evidence="7" id="KW-1185">Reference proteome</keyword>
<dbReference type="AlphaFoldDB" id="A0A4T0UXB1"/>
<dbReference type="InterPro" id="IPR045851">
    <property type="entry name" value="AMP-bd_C_sf"/>
</dbReference>
<dbReference type="NCBIfam" id="NF002937">
    <property type="entry name" value="PRK03584.1"/>
    <property type="match status" value="1"/>
</dbReference>
<dbReference type="PANTHER" id="PTHR42921">
    <property type="entry name" value="ACETOACETYL-COA SYNTHETASE"/>
    <property type="match status" value="1"/>
</dbReference>
<dbReference type="SUPFAM" id="SSF56801">
    <property type="entry name" value="Acetyl-CoA synthetase-like"/>
    <property type="match status" value="1"/>
</dbReference>
<evidence type="ECO:0000256" key="3">
    <source>
        <dbReference type="ARBA" id="ARBA00022741"/>
    </source>
</evidence>
<keyword evidence="2 6" id="KW-0436">Ligase</keyword>
<dbReference type="InterPro" id="IPR020845">
    <property type="entry name" value="AMP-binding_CS"/>
</dbReference>
<name>A0A4T0UXB1_9NEIS</name>
<keyword evidence="4" id="KW-0067">ATP-binding</keyword>
<dbReference type="OrthoDB" id="9766486at2"/>
<evidence type="ECO:0000256" key="1">
    <source>
        <dbReference type="ARBA" id="ARBA00006432"/>
    </source>
</evidence>
<organism evidence="6 7">
    <name type="scientific">Crenobacter intestini</name>
    <dbReference type="NCBI Taxonomy" id="2563443"/>
    <lineage>
        <taxon>Bacteria</taxon>
        <taxon>Pseudomonadati</taxon>
        <taxon>Pseudomonadota</taxon>
        <taxon>Betaproteobacteria</taxon>
        <taxon>Neisseriales</taxon>
        <taxon>Neisseriaceae</taxon>
        <taxon>Crenobacter</taxon>
    </lineage>
</organism>
<evidence type="ECO:0000256" key="4">
    <source>
        <dbReference type="ARBA" id="ARBA00022840"/>
    </source>
</evidence>
<comment type="caution">
    <text evidence="6">The sequence shown here is derived from an EMBL/GenBank/DDBJ whole genome shotgun (WGS) entry which is preliminary data.</text>
</comment>
<dbReference type="NCBIfam" id="TIGR01217">
    <property type="entry name" value="ac_ac_CoA_syn"/>
    <property type="match status" value="1"/>
</dbReference>
<evidence type="ECO:0000256" key="2">
    <source>
        <dbReference type="ARBA" id="ARBA00022598"/>
    </source>
</evidence>
<evidence type="ECO:0000259" key="5">
    <source>
        <dbReference type="Pfam" id="PF00501"/>
    </source>
</evidence>
<dbReference type="EC" id="6.2.1.16" evidence="6"/>
<evidence type="ECO:0000313" key="7">
    <source>
        <dbReference type="Proteomes" id="UP000308891"/>
    </source>
</evidence>
<dbReference type="InterPro" id="IPR005914">
    <property type="entry name" value="Acac_CoA_synth"/>
</dbReference>
<dbReference type="GO" id="GO:0006629">
    <property type="term" value="P:lipid metabolic process"/>
    <property type="evidence" value="ECO:0007669"/>
    <property type="project" value="InterPro"/>
</dbReference>
<comment type="similarity">
    <text evidence="1">Belongs to the ATP-dependent AMP-binding enzyme family.</text>
</comment>
<evidence type="ECO:0000313" key="6">
    <source>
        <dbReference type="EMBL" id="TIC83759.1"/>
    </source>
</evidence>